<reference evidence="1" key="1">
    <citation type="journal article" date="2014" name="Front. Microbiol.">
        <title>High frequency of phylogenetically diverse reductive dehalogenase-homologous genes in deep subseafloor sedimentary metagenomes.</title>
        <authorList>
            <person name="Kawai M."/>
            <person name="Futagami T."/>
            <person name="Toyoda A."/>
            <person name="Takaki Y."/>
            <person name="Nishi S."/>
            <person name="Hori S."/>
            <person name="Arai W."/>
            <person name="Tsubouchi T."/>
            <person name="Morono Y."/>
            <person name="Uchiyama I."/>
            <person name="Ito T."/>
            <person name="Fujiyama A."/>
            <person name="Inagaki F."/>
            <person name="Takami H."/>
        </authorList>
    </citation>
    <scope>NUCLEOTIDE SEQUENCE</scope>
    <source>
        <strain evidence="1">Expedition CK06-06</strain>
    </source>
</reference>
<feature type="non-terminal residue" evidence="1">
    <location>
        <position position="1"/>
    </location>
</feature>
<protein>
    <submittedName>
        <fullName evidence="1">Uncharacterized protein</fullName>
    </submittedName>
</protein>
<accession>X1GBH0</accession>
<name>X1GBH0_9ZZZZ</name>
<dbReference type="AlphaFoldDB" id="X1GBH0"/>
<dbReference type="Gene3D" id="3.90.45.10">
    <property type="entry name" value="Peptide deformylase"/>
    <property type="match status" value="1"/>
</dbReference>
<comment type="caution">
    <text evidence="1">The sequence shown here is derived from an EMBL/GenBank/DDBJ whole genome shotgun (WGS) entry which is preliminary data.</text>
</comment>
<organism evidence="1">
    <name type="scientific">marine sediment metagenome</name>
    <dbReference type="NCBI Taxonomy" id="412755"/>
    <lineage>
        <taxon>unclassified sequences</taxon>
        <taxon>metagenomes</taxon>
        <taxon>ecological metagenomes</taxon>
    </lineage>
</organism>
<feature type="non-terminal residue" evidence="1">
    <location>
        <position position="89"/>
    </location>
</feature>
<dbReference type="InterPro" id="IPR036821">
    <property type="entry name" value="Peptide_deformylase_sf"/>
</dbReference>
<gene>
    <name evidence="1" type="ORF">S01H4_65999</name>
</gene>
<sequence>LAVVLLENGDFLKMINPVLKESEGEKVDEEGCLSVPSSKPFPVRVFGKAITSRILSRPSRTIQILSIPGAIPPWGGAPYCRAFRRYPNL</sequence>
<dbReference type="SUPFAM" id="SSF56420">
    <property type="entry name" value="Peptide deformylase"/>
    <property type="match status" value="1"/>
</dbReference>
<evidence type="ECO:0000313" key="1">
    <source>
        <dbReference type="EMBL" id="GAH30378.1"/>
    </source>
</evidence>
<proteinExistence type="predicted"/>
<dbReference type="EMBL" id="BART01040633">
    <property type="protein sequence ID" value="GAH30378.1"/>
    <property type="molecule type" value="Genomic_DNA"/>
</dbReference>